<evidence type="ECO:0000313" key="1">
    <source>
        <dbReference type="EMBL" id="PPH79075.1"/>
    </source>
</evidence>
<proteinExistence type="predicted"/>
<organism evidence="1 2">
    <name type="scientific">Rathayibacter rathayi</name>
    <name type="common">Corynebacterium rathayi</name>
    <dbReference type="NCBI Taxonomy" id="33887"/>
    <lineage>
        <taxon>Bacteria</taxon>
        <taxon>Bacillati</taxon>
        <taxon>Actinomycetota</taxon>
        <taxon>Actinomycetes</taxon>
        <taxon>Micrococcales</taxon>
        <taxon>Microbacteriaceae</taxon>
        <taxon>Rathayibacter</taxon>
    </lineage>
</organism>
<name>A0ABX5AGL2_RATRA</name>
<keyword evidence="2" id="KW-1185">Reference proteome</keyword>
<accession>A0ABX5AGL2</accession>
<evidence type="ECO:0008006" key="3">
    <source>
        <dbReference type="Google" id="ProtNLM"/>
    </source>
</evidence>
<dbReference type="Proteomes" id="UP000239698">
    <property type="component" value="Unassembled WGS sequence"/>
</dbReference>
<protein>
    <recommendedName>
        <fullName evidence="3">DUF222 domain-containing protein</fullName>
    </recommendedName>
</protein>
<gene>
    <name evidence="1" type="ORF">C5C40_03820</name>
</gene>
<dbReference type="EMBL" id="PSVT01000004">
    <property type="protein sequence ID" value="PPH79075.1"/>
    <property type="molecule type" value="Genomic_DNA"/>
</dbReference>
<reference evidence="1 2" key="1">
    <citation type="submission" date="2018-02" db="EMBL/GenBank/DDBJ databases">
        <title>Bacteriophage NCPPB3778 and a type I-E CRISPR drive the evolution of the US Biological Select Agent, Rathayibacter toxicus.</title>
        <authorList>
            <person name="Davis E.W.II."/>
            <person name="Tabima J.F."/>
            <person name="Weisberg A.J."/>
            <person name="Lopes L.D."/>
            <person name="Wiseman M.S."/>
            <person name="Wiseman M.S."/>
            <person name="Pupko T."/>
            <person name="Belcher M.S."/>
            <person name="Sechler A.J."/>
            <person name="Tancos M.A."/>
            <person name="Schroeder B.K."/>
            <person name="Murray T.D."/>
            <person name="Luster D.G."/>
            <person name="Schneider W.L."/>
            <person name="Rogers E."/>
            <person name="Andreote F.D."/>
            <person name="Grunwald N.J."/>
            <person name="Putnam M.L."/>
            <person name="Chang J.H."/>
        </authorList>
    </citation>
    <scope>NUCLEOTIDE SEQUENCE [LARGE SCALE GENOMIC DNA]</scope>
    <source>
        <strain evidence="1 2">AY1D6</strain>
    </source>
</reference>
<dbReference type="RefSeq" id="WP_097167923.1">
    <property type="nucleotide sequence ID" value="NZ_PSUF01000027.1"/>
</dbReference>
<comment type="caution">
    <text evidence="1">The sequence shown here is derived from an EMBL/GenBank/DDBJ whole genome shotgun (WGS) entry which is preliminary data.</text>
</comment>
<sequence length="205" mass="22310">MSDQQTPQDWPLDASTIEIDRPERYWVAAREDMPWLTDPDIDDRGCRHPDRDDVDWTAVAAAATSISSLLRAGQLDASDGEGSGFVATVPGLTLRLRELEILESLFTVAEAIRGDLWDEGVVNGRHRLWNIWRAAPDALIPVRSDLLDHTDDIDSQGDTFAAVVTDSTRTAMRQLTAEVGQRAPLFTAALRAAAGGDVDGSEVAG</sequence>
<evidence type="ECO:0000313" key="2">
    <source>
        <dbReference type="Proteomes" id="UP000239698"/>
    </source>
</evidence>